<evidence type="ECO:0000259" key="1">
    <source>
        <dbReference type="Pfam" id="PF12706"/>
    </source>
</evidence>
<evidence type="ECO:0000313" key="2">
    <source>
        <dbReference type="EMBL" id="RBL90906.1"/>
    </source>
</evidence>
<sequence>MTSRERILRSRNFKEGAFQNLTLTPIKADDVTYFTMLKEAMNRPGNVKPEVPLPVVKAPLRAVSGYKPVVTWFGHSSYLIQIKGLNILVDPVFSGNASPMPFTVKAFPGSDAYTAADMPPIDILIITHNHYDHLDKKTIAQLLPSTKAIYTGLGVGKDIRTCGSYPADRITEMDWWETIQISDEVSLTATPARHFSGRGLKRGGSLWASFVLHLHGYTLFLGGDSGYDTHFKQIGAEYGPFDLAILECGQYNYAWPFIHMAPEQTVQAALDLDAKVLMPVHWAKFVLSNHAWNEPPKRVTAAAAEKGLAVTTPMIGEQVIVGESYPHQQWWNL</sequence>
<protein>
    <submittedName>
        <fullName evidence="2">MBL fold metallo-hydrolase</fullName>
    </submittedName>
</protein>
<comment type="caution">
    <text evidence="2">The sequence shown here is derived from an EMBL/GenBank/DDBJ whole genome shotgun (WGS) entry which is preliminary data.</text>
</comment>
<organism evidence="2 3">
    <name type="scientific">Chitinophaga flava</name>
    <dbReference type="NCBI Taxonomy" id="2259036"/>
    <lineage>
        <taxon>Bacteria</taxon>
        <taxon>Pseudomonadati</taxon>
        <taxon>Bacteroidota</taxon>
        <taxon>Chitinophagia</taxon>
        <taxon>Chitinophagales</taxon>
        <taxon>Chitinophagaceae</taxon>
        <taxon>Chitinophaga</taxon>
    </lineage>
</organism>
<proteinExistence type="predicted"/>
<dbReference type="InterPro" id="IPR036866">
    <property type="entry name" value="RibonucZ/Hydroxyglut_hydro"/>
</dbReference>
<dbReference type="InterPro" id="IPR001279">
    <property type="entry name" value="Metallo-B-lactamas"/>
</dbReference>
<dbReference type="GO" id="GO:0008270">
    <property type="term" value="F:zinc ion binding"/>
    <property type="evidence" value="ECO:0007669"/>
    <property type="project" value="InterPro"/>
</dbReference>
<dbReference type="SUPFAM" id="SSF56281">
    <property type="entry name" value="Metallo-hydrolase/oxidoreductase"/>
    <property type="match status" value="1"/>
</dbReference>
<dbReference type="PIRSF" id="PIRSF038896">
    <property type="entry name" value="NAPE-PLD"/>
    <property type="match status" value="1"/>
</dbReference>
<keyword evidence="2" id="KW-0378">Hydrolase</keyword>
<dbReference type="Gene3D" id="3.60.15.10">
    <property type="entry name" value="Ribonuclease Z/Hydroxyacylglutathione hydrolase-like"/>
    <property type="match status" value="1"/>
</dbReference>
<gene>
    <name evidence="2" type="ORF">DF182_20235</name>
</gene>
<reference evidence="2 3" key="1">
    <citation type="submission" date="2018-05" db="EMBL/GenBank/DDBJ databases">
        <title>Chitinophaga sp. K3CV102501T nov., isolated from isolated from a monsoon evergreen broad-leaved forest soil.</title>
        <authorList>
            <person name="Lv Y."/>
        </authorList>
    </citation>
    <scope>NUCLEOTIDE SEQUENCE [LARGE SCALE GENOMIC DNA]</scope>
    <source>
        <strain evidence="2 3">GDMCC 1.1325</strain>
    </source>
</reference>
<dbReference type="EMBL" id="QFFJ01000002">
    <property type="protein sequence ID" value="RBL90906.1"/>
    <property type="molecule type" value="Genomic_DNA"/>
</dbReference>
<dbReference type="Proteomes" id="UP000253410">
    <property type="component" value="Unassembled WGS sequence"/>
</dbReference>
<accession>A0A365XX22</accession>
<dbReference type="PANTHER" id="PTHR15032:SF4">
    <property type="entry name" value="N-ACYL-PHOSPHATIDYLETHANOLAMINE-HYDROLYZING PHOSPHOLIPASE D"/>
    <property type="match status" value="1"/>
</dbReference>
<evidence type="ECO:0000313" key="3">
    <source>
        <dbReference type="Proteomes" id="UP000253410"/>
    </source>
</evidence>
<dbReference type="GO" id="GO:0070290">
    <property type="term" value="F:N-acylphosphatidylethanolamine-specific phospholipase D activity"/>
    <property type="evidence" value="ECO:0007669"/>
    <property type="project" value="InterPro"/>
</dbReference>
<dbReference type="AlphaFoldDB" id="A0A365XX22"/>
<dbReference type="InterPro" id="IPR024884">
    <property type="entry name" value="NAPE-PLD"/>
</dbReference>
<keyword evidence="3" id="KW-1185">Reference proteome</keyword>
<dbReference type="OrthoDB" id="9805728at2"/>
<dbReference type="GO" id="GO:0005737">
    <property type="term" value="C:cytoplasm"/>
    <property type="evidence" value="ECO:0007669"/>
    <property type="project" value="TreeGrafter"/>
</dbReference>
<name>A0A365XX22_9BACT</name>
<dbReference type="PANTHER" id="PTHR15032">
    <property type="entry name" value="N-ACYL-PHOSPHATIDYLETHANOLAMINE-HYDROLYZING PHOSPHOLIPASE D"/>
    <property type="match status" value="1"/>
</dbReference>
<dbReference type="Pfam" id="PF12706">
    <property type="entry name" value="Lactamase_B_2"/>
    <property type="match status" value="1"/>
</dbReference>
<feature type="domain" description="Metallo-beta-lactamase" evidence="1">
    <location>
        <begin position="86"/>
        <end position="282"/>
    </location>
</feature>